<evidence type="ECO:0000256" key="3">
    <source>
        <dbReference type="ARBA" id="ARBA00022519"/>
    </source>
</evidence>
<keyword evidence="5 7" id="KW-1133">Transmembrane helix</keyword>
<dbReference type="RefSeq" id="WP_078818789.1">
    <property type="nucleotide sequence ID" value="NZ_FUYJ01000012.1"/>
</dbReference>
<dbReference type="PANTHER" id="PTHR33362:SF3">
    <property type="entry name" value="SIALIC ACID TRAP TRANSPORTER PERMEASE PROTEIN SIAT"/>
    <property type="match status" value="1"/>
</dbReference>
<feature type="transmembrane region" description="Helical" evidence="7">
    <location>
        <begin position="105"/>
        <end position="123"/>
    </location>
</feature>
<feature type="transmembrane region" description="Helical" evidence="7">
    <location>
        <begin position="81"/>
        <end position="99"/>
    </location>
</feature>
<feature type="transmembrane region" description="Helical" evidence="7">
    <location>
        <begin position="7"/>
        <end position="35"/>
    </location>
</feature>
<reference evidence="10" key="1">
    <citation type="submission" date="2017-02" db="EMBL/GenBank/DDBJ databases">
        <authorList>
            <person name="Varghese N."/>
            <person name="Submissions S."/>
        </authorList>
    </citation>
    <scope>NUCLEOTIDE SEQUENCE [LARGE SCALE GENOMIC DNA]</scope>
    <source>
        <strain evidence="10">DSM 23966</strain>
    </source>
</reference>
<keyword evidence="2" id="KW-1003">Cell membrane</keyword>
<feature type="domain" description="TRAP C4-dicarboxylate transport system permease DctM subunit" evidence="8">
    <location>
        <begin position="7"/>
        <end position="417"/>
    </location>
</feature>
<evidence type="ECO:0000313" key="9">
    <source>
        <dbReference type="EMBL" id="SKB07084.1"/>
    </source>
</evidence>
<keyword evidence="10" id="KW-1185">Reference proteome</keyword>
<feature type="transmembrane region" description="Helical" evidence="7">
    <location>
        <begin position="393"/>
        <end position="414"/>
    </location>
</feature>
<evidence type="ECO:0000256" key="5">
    <source>
        <dbReference type="ARBA" id="ARBA00022989"/>
    </source>
</evidence>
<feature type="transmembrane region" description="Helical" evidence="7">
    <location>
        <begin position="241"/>
        <end position="257"/>
    </location>
</feature>
<feature type="transmembrane region" description="Helical" evidence="7">
    <location>
        <begin position="47"/>
        <end position="69"/>
    </location>
</feature>
<dbReference type="EMBL" id="FUYJ01000012">
    <property type="protein sequence ID" value="SKB07084.1"/>
    <property type="molecule type" value="Genomic_DNA"/>
</dbReference>
<feature type="transmembrane region" description="Helical" evidence="7">
    <location>
        <begin position="269"/>
        <end position="293"/>
    </location>
</feature>
<evidence type="ECO:0000256" key="4">
    <source>
        <dbReference type="ARBA" id="ARBA00022692"/>
    </source>
</evidence>
<dbReference type="InterPro" id="IPR010656">
    <property type="entry name" value="DctM"/>
</dbReference>
<feature type="transmembrane region" description="Helical" evidence="7">
    <location>
        <begin position="334"/>
        <end position="353"/>
    </location>
</feature>
<accession>A0A1T4YZ89</accession>
<dbReference type="PANTHER" id="PTHR33362">
    <property type="entry name" value="SIALIC ACID TRAP TRANSPORTER PERMEASE PROTEIN SIAT-RELATED"/>
    <property type="match status" value="1"/>
</dbReference>
<evidence type="ECO:0000256" key="6">
    <source>
        <dbReference type="ARBA" id="ARBA00023136"/>
    </source>
</evidence>
<feature type="transmembrane region" description="Helical" evidence="7">
    <location>
        <begin position="167"/>
        <end position="188"/>
    </location>
</feature>
<keyword evidence="6 7" id="KW-0472">Membrane</keyword>
<feature type="transmembrane region" description="Helical" evidence="7">
    <location>
        <begin position="305"/>
        <end position="327"/>
    </location>
</feature>
<feature type="transmembrane region" description="Helical" evidence="7">
    <location>
        <begin position="216"/>
        <end position="235"/>
    </location>
</feature>
<feature type="transmembrane region" description="Helical" evidence="7">
    <location>
        <begin position="359"/>
        <end position="381"/>
    </location>
</feature>
<evidence type="ECO:0000256" key="7">
    <source>
        <dbReference type="SAM" id="Phobius"/>
    </source>
</evidence>
<dbReference type="GO" id="GO:0022857">
    <property type="term" value="F:transmembrane transporter activity"/>
    <property type="evidence" value="ECO:0007669"/>
    <property type="project" value="TreeGrafter"/>
</dbReference>
<comment type="subcellular location">
    <subcellularLocation>
        <location evidence="1">Cell inner membrane</location>
        <topology evidence="1">Multi-pass membrane protein</topology>
    </subcellularLocation>
</comment>
<feature type="transmembrane region" description="Helical" evidence="7">
    <location>
        <begin position="135"/>
        <end position="161"/>
    </location>
</feature>
<dbReference type="InterPro" id="IPR004681">
    <property type="entry name" value="TRAP_DctM"/>
</dbReference>
<keyword evidence="4 7" id="KW-0812">Transmembrane</keyword>
<dbReference type="PIRSF" id="PIRSF006066">
    <property type="entry name" value="HI0050"/>
    <property type="match status" value="1"/>
</dbReference>
<evidence type="ECO:0000256" key="2">
    <source>
        <dbReference type="ARBA" id="ARBA00022475"/>
    </source>
</evidence>
<sequence length="426" mass="45063">MTIAVLFISFFVLMLIGVPIAISLGASALFTMIVATDLPLGSIVQQAFTSLDSFSLLAIPLFILAGVLMSQGGVSKRLLRLADVLVGYLTGGLAIGTVLASMFFAAISGSGPATVAAIGSFMIPSMDKKGYDKPFAAAVTATAGSIGVILPPSIPFIMFGIVGGVSIGGLFLAGIIPGILVGLALMFVSYRTAKKRNFPTEGKFPTFLEVLKAINYAKWALLIPVIILGGIYSGFFSPTESAAVACMYALFIGLFVYKELTFKKLYSVFLEATLLNIPVIIIISFSISFAYLLSIERIPATIAQFITGISENMIITMLLVSAFLFVVGMFIDTISAVVILTPILLPVAVAVGIDPIHFGVIMVCNLAVGYVTPPLGVNLFVASHISKVSIERISRALVPFIIAMLVVIVIIIMIPQLSTFIPNLAK</sequence>
<evidence type="ECO:0000256" key="1">
    <source>
        <dbReference type="ARBA" id="ARBA00004429"/>
    </source>
</evidence>
<gene>
    <name evidence="9" type="ORF">SAMN04244570_0302</name>
</gene>
<evidence type="ECO:0000313" key="10">
    <source>
        <dbReference type="Proteomes" id="UP000190042"/>
    </source>
</evidence>
<evidence type="ECO:0000259" key="8">
    <source>
        <dbReference type="Pfam" id="PF06808"/>
    </source>
</evidence>
<keyword evidence="3" id="KW-0997">Cell inner membrane</keyword>
<organism evidence="9 10">
    <name type="scientific">Sporosarcina newyorkensis</name>
    <dbReference type="NCBI Taxonomy" id="759851"/>
    <lineage>
        <taxon>Bacteria</taxon>
        <taxon>Bacillati</taxon>
        <taxon>Bacillota</taxon>
        <taxon>Bacilli</taxon>
        <taxon>Bacillales</taxon>
        <taxon>Caryophanaceae</taxon>
        <taxon>Sporosarcina</taxon>
    </lineage>
</organism>
<dbReference type="Pfam" id="PF06808">
    <property type="entry name" value="DctM"/>
    <property type="match status" value="1"/>
</dbReference>
<dbReference type="AlphaFoldDB" id="A0A1T4YZ89"/>
<dbReference type="GO" id="GO:0005886">
    <property type="term" value="C:plasma membrane"/>
    <property type="evidence" value="ECO:0007669"/>
    <property type="project" value="UniProtKB-SubCell"/>
</dbReference>
<proteinExistence type="predicted"/>
<dbReference type="Proteomes" id="UP000190042">
    <property type="component" value="Unassembled WGS sequence"/>
</dbReference>
<name>A0A1T4YZ89_9BACL</name>
<dbReference type="NCBIfam" id="TIGR00786">
    <property type="entry name" value="dctM"/>
    <property type="match status" value="1"/>
</dbReference>
<protein>
    <submittedName>
        <fullName evidence="9">C4-dicarboxylate transporter, DctM subunit</fullName>
    </submittedName>
</protein>